<dbReference type="EMBL" id="ACBZ01000076">
    <property type="protein sequence ID" value="EEG49514.1"/>
    <property type="molecule type" value="Genomic_DNA"/>
</dbReference>
<dbReference type="Proteomes" id="UP000003100">
    <property type="component" value="Unassembled WGS sequence"/>
</dbReference>
<organism evidence="1 2">
    <name type="scientific">Blautia hydrogenotrophica (strain DSM 10507 / JCM 14656 / S5a33)</name>
    <name type="common">Ruminococcus hydrogenotrophicus</name>
    <dbReference type="NCBI Taxonomy" id="476272"/>
    <lineage>
        <taxon>Bacteria</taxon>
        <taxon>Bacillati</taxon>
        <taxon>Bacillota</taxon>
        <taxon>Clostridia</taxon>
        <taxon>Lachnospirales</taxon>
        <taxon>Lachnospiraceae</taxon>
        <taxon>Blautia</taxon>
    </lineage>
</organism>
<proteinExistence type="predicted"/>
<sequence length="50" mass="6031">MSTPPILHYKKPSFRFQWLPLPENYFIILISPNMGTREHTKTLFISNIRR</sequence>
<keyword evidence="2" id="KW-1185">Reference proteome</keyword>
<reference evidence="1 2" key="2">
    <citation type="submission" date="2009-02" db="EMBL/GenBank/DDBJ databases">
        <title>Draft genome sequence of Blautia hydrogenotrophica DSM 10507 (Ruminococcus hydrogenotrophicus DSM 10507).</title>
        <authorList>
            <person name="Sudarsanam P."/>
            <person name="Ley R."/>
            <person name="Guruge J."/>
            <person name="Turnbaugh P.J."/>
            <person name="Mahowald M."/>
            <person name="Liep D."/>
            <person name="Gordon J."/>
        </authorList>
    </citation>
    <scope>NUCLEOTIDE SEQUENCE [LARGE SCALE GENOMIC DNA]</scope>
    <source>
        <strain evidence="2">DSM 10507 / JCM 14656 / S5a33</strain>
    </source>
</reference>
<dbReference type="PATRIC" id="fig|476272.21.peg.2896"/>
<name>C0CL26_BLAHS</name>
<comment type="caution">
    <text evidence="1">The sequence shown here is derived from an EMBL/GenBank/DDBJ whole genome shotgun (WGS) entry which is preliminary data.</text>
</comment>
<evidence type="ECO:0000313" key="1">
    <source>
        <dbReference type="EMBL" id="EEG49514.1"/>
    </source>
</evidence>
<gene>
    <name evidence="1" type="ORF">RUMHYD_01547</name>
</gene>
<evidence type="ECO:0000313" key="2">
    <source>
        <dbReference type="Proteomes" id="UP000003100"/>
    </source>
</evidence>
<protein>
    <submittedName>
        <fullName evidence="1">Uncharacterized protein</fullName>
    </submittedName>
</protein>
<dbReference type="HOGENOM" id="CLU_3115103_0_0_9"/>
<accession>C0CL26</accession>
<reference evidence="1 2" key="1">
    <citation type="submission" date="2009-01" db="EMBL/GenBank/DDBJ databases">
        <authorList>
            <person name="Fulton L."/>
            <person name="Clifton S."/>
            <person name="Fulton B."/>
            <person name="Xu J."/>
            <person name="Minx P."/>
            <person name="Pepin K.H."/>
            <person name="Johnson M."/>
            <person name="Bhonagiri V."/>
            <person name="Nash W.E."/>
            <person name="Mardis E.R."/>
            <person name="Wilson R.K."/>
        </authorList>
    </citation>
    <scope>NUCLEOTIDE SEQUENCE [LARGE SCALE GENOMIC DNA]</scope>
    <source>
        <strain evidence="2">DSM 10507 / JCM 14656 / S5a33</strain>
    </source>
</reference>
<dbReference type="AlphaFoldDB" id="C0CL26"/>